<evidence type="ECO:0000256" key="5">
    <source>
        <dbReference type="RuleBase" id="RU363041"/>
    </source>
</evidence>
<name>A0A239CYG4_9BACT</name>
<dbReference type="AlphaFoldDB" id="A0A239CYG4"/>
<evidence type="ECO:0000256" key="2">
    <source>
        <dbReference type="ARBA" id="ARBA00022692"/>
    </source>
</evidence>
<dbReference type="PANTHER" id="PTHR43701">
    <property type="entry name" value="MEMBRANE TRANSPORTER PROTEIN MJ0441-RELATED"/>
    <property type="match status" value="1"/>
</dbReference>
<evidence type="ECO:0000313" key="7">
    <source>
        <dbReference type="Proteomes" id="UP000198356"/>
    </source>
</evidence>
<proteinExistence type="inferred from homology"/>
<accession>A0A239CYG4</accession>
<dbReference type="RefSeq" id="WP_089406517.1">
    <property type="nucleotide sequence ID" value="NZ_FZOU01000001.1"/>
</dbReference>
<feature type="transmembrane region" description="Helical" evidence="5">
    <location>
        <begin position="73"/>
        <end position="95"/>
    </location>
</feature>
<dbReference type="Pfam" id="PF01925">
    <property type="entry name" value="TauE"/>
    <property type="match status" value="1"/>
</dbReference>
<feature type="transmembrane region" description="Helical" evidence="5">
    <location>
        <begin position="205"/>
        <end position="225"/>
    </location>
</feature>
<dbReference type="GO" id="GO:0005886">
    <property type="term" value="C:plasma membrane"/>
    <property type="evidence" value="ECO:0007669"/>
    <property type="project" value="UniProtKB-SubCell"/>
</dbReference>
<dbReference type="InterPro" id="IPR002781">
    <property type="entry name" value="TM_pro_TauE-like"/>
</dbReference>
<comment type="similarity">
    <text evidence="5">Belongs to the 4-toluene sulfonate uptake permease (TSUP) (TC 2.A.102) family.</text>
</comment>
<feature type="transmembrane region" description="Helical" evidence="5">
    <location>
        <begin position="181"/>
        <end position="198"/>
    </location>
</feature>
<keyword evidence="4 5" id="KW-0472">Membrane</keyword>
<comment type="subcellular location">
    <subcellularLocation>
        <location evidence="5">Cell membrane</location>
        <topology evidence="5">Multi-pass membrane protein</topology>
    </subcellularLocation>
    <subcellularLocation>
        <location evidence="1">Membrane</location>
        <topology evidence="1">Multi-pass membrane protein</topology>
    </subcellularLocation>
</comment>
<feature type="transmembrane region" description="Helical" evidence="5">
    <location>
        <begin position="141"/>
        <end position="161"/>
    </location>
</feature>
<organism evidence="6 7">
    <name type="scientific">Granulicella rosea</name>
    <dbReference type="NCBI Taxonomy" id="474952"/>
    <lineage>
        <taxon>Bacteria</taxon>
        <taxon>Pseudomonadati</taxon>
        <taxon>Acidobacteriota</taxon>
        <taxon>Terriglobia</taxon>
        <taxon>Terriglobales</taxon>
        <taxon>Acidobacteriaceae</taxon>
        <taxon>Granulicella</taxon>
    </lineage>
</organism>
<feature type="transmembrane region" description="Helical" evidence="5">
    <location>
        <begin position="7"/>
        <end position="36"/>
    </location>
</feature>
<keyword evidence="2 5" id="KW-0812">Transmembrane</keyword>
<protein>
    <recommendedName>
        <fullName evidence="5">Probable membrane transporter protein</fullName>
    </recommendedName>
</protein>
<keyword evidence="7" id="KW-1185">Reference proteome</keyword>
<evidence type="ECO:0000256" key="3">
    <source>
        <dbReference type="ARBA" id="ARBA00022989"/>
    </source>
</evidence>
<dbReference type="OrthoDB" id="115290at2"/>
<dbReference type="EMBL" id="FZOU01000001">
    <property type="protein sequence ID" value="SNS25140.1"/>
    <property type="molecule type" value="Genomic_DNA"/>
</dbReference>
<dbReference type="Proteomes" id="UP000198356">
    <property type="component" value="Unassembled WGS sequence"/>
</dbReference>
<sequence>MHDALGYVIGFLIAIVIALTGVGAGVITAPLLILFLHVPIEIAVSTALAYSAIVKLIVVPAQVVRKQVNYKVLGWMLLGGLPGVILGSIFFKRIAATGPKAALSFALGAIIIFTSGWHLFRHFRPAGINRPKRDRSKWVGLLMFPIGAEVGFSSSGAGALGTVALMSMTDLTAPQVVGTDLAFGLAIALVGTGVHMINGHYAADLLLHMAVGGVIGGIVGSGAAPKIPNRTLRLALSVWLMVIGGQFCWQAATTPAKPAPSNVAHHAPASHAATTITPLQAQTQVKAQTSVTR</sequence>
<dbReference type="InterPro" id="IPR051598">
    <property type="entry name" value="TSUP/Inactive_protease-like"/>
</dbReference>
<reference evidence="6 7" key="1">
    <citation type="submission" date="2017-06" db="EMBL/GenBank/DDBJ databases">
        <authorList>
            <person name="Kim H.J."/>
            <person name="Triplett B.A."/>
        </authorList>
    </citation>
    <scope>NUCLEOTIDE SEQUENCE [LARGE SCALE GENOMIC DNA]</scope>
    <source>
        <strain evidence="6 7">DSM 18704</strain>
    </source>
</reference>
<feature type="transmembrane region" description="Helical" evidence="5">
    <location>
        <begin position="101"/>
        <end position="120"/>
    </location>
</feature>
<evidence type="ECO:0000256" key="4">
    <source>
        <dbReference type="ARBA" id="ARBA00023136"/>
    </source>
</evidence>
<keyword evidence="3 5" id="KW-1133">Transmembrane helix</keyword>
<evidence type="ECO:0000313" key="6">
    <source>
        <dbReference type="EMBL" id="SNS25140.1"/>
    </source>
</evidence>
<evidence type="ECO:0000256" key="1">
    <source>
        <dbReference type="ARBA" id="ARBA00004141"/>
    </source>
</evidence>
<dbReference type="PANTHER" id="PTHR43701:SF2">
    <property type="entry name" value="MEMBRANE TRANSPORTER PROTEIN YJNA-RELATED"/>
    <property type="match status" value="1"/>
</dbReference>
<feature type="transmembrane region" description="Helical" evidence="5">
    <location>
        <begin position="42"/>
        <end position="61"/>
    </location>
</feature>
<keyword evidence="5" id="KW-1003">Cell membrane</keyword>
<gene>
    <name evidence="6" type="ORF">SAMN05421770_101189</name>
</gene>